<keyword evidence="3" id="KW-1185">Reference proteome</keyword>
<dbReference type="Gene3D" id="3.30.710.10">
    <property type="entry name" value="Potassium Channel Kv1.1, Chain A"/>
    <property type="match status" value="1"/>
</dbReference>
<evidence type="ECO:0000313" key="3">
    <source>
        <dbReference type="Proteomes" id="UP001194746"/>
    </source>
</evidence>
<sequence length="331" mass="37221">MDVSTHVLDPEGDVIIVLKKCPEDLFSSSTTGSEYRIQASSKHLTLASAYFKSILDSKWAEGRSLQDKGTTEINASDFDLEAFIIVMNAVHGRQNKVPRVISVDIFSKIATVVDYYMCHNVVDMCKEVWLHHLKKDLETSIIWDSPNYSINHLTIWVWISWVFGLDEEFRCATHNIAKRHSGIFAPPDIPIPGVVIETINNYTWACADGLRTSLDKLLQDLRDGKHGCGFDCQSILYGALSLEIHRNSLSVIWGNDCRPQVSFESLLRQIESFKSPGRCQSCRYGYHSTEHCGLKHYIDSEVLKAAPIIRGLELSSFSCRGGDDAESLFGK</sequence>
<protein>
    <recommendedName>
        <fullName evidence="1">BTB domain-containing protein</fullName>
    </recommendedName>
</protein>
<organism evidence="2 3">
    <name type="scientific">Aspergillus nanangensis</name>
    <dbReference type="NCBI Taxonomy" id="2582783"/>
    <lineage>
        <taxon>Eukaryota</taxon>
        <taxon>Fungi</taxon>
        <taxon>Dikarya</taxon>
        <taxon>Ascomycota</taxon>
        <taxon>Pezizomycotina</taxon>
        <taxon>Eurotiomycetes</taxon>
        <taxon>Eurotiomycetidae</taxon>
        <taxon>Eurotiales</taxon>
        <taxon>Aspergillaceae</taxon>
        <taxon>Aspergillus</taxon>
        <taxon>Aspergillus subgen. Circumdati</taxon>
    </lineage>
</organism>
<evidence type="ECO:0000313" key="2">
    <source>
        <dbReference type="EMBL" id="KAF9893542.1"/>
    </source>
</evidence>
<reference evidence="2" key="2">
    <citation type="submission" date="2020-02" db="EMBL/GenBank/DDBJ databases">
        <authorList>
            <person name="Gilchrist C.L.M."/>
            <person name="Chooi Y.-H."/>
        </authorList>
    </citation>
    <scope>NUCLEOTIDE SEQUENCE</scope>
    <source>
        <strain evidence="2">MST-FP2251</strain>
    </source>
</reference>
<dbReference type="PROSITE" id="PS50097">
    <property type="entry name" value="BTB"/>
    <property type="match status" value="1"/>
</dbReference>
<comment type="caution">
    <text evidence="2">The sequence shown here is derived from an EMBL/GenBank/DDBJ whole genome shotgun (WGS) entry which is preliminary data.</text>
</comment>
<name>A0AAD4CW40_ASPNN</name>
<dbReference type="Pfam" id="PF00651">
    <property type="entry name" value="BTB"/>
    <property type="match status" value="1"/>
</dbReference>
<dbReference type="InterPro" id="IPR011333">
    <property type="entry name" value="SKP1/BTB/POZ_sf"/>
</dbReference>
<dbReference type="EMBL" id="VCAU01000007">
    <property type="protein sequence ID" value="KAF9893542.1"/>
    <property type="molecule type" value="Genomic_DNA"/>
</dbReference>
<feature type="domain" description="BTB" evidence="1">
    <location>
        <begin position="12"/>
        <end position="99"/>
    </location>
</feature>
<dbReference type="InterPro" id="IPR000210">
    <property type="entry name" value="BTB/POZ_dom"/>
</dbReference>
<dbReference type="Proteomes" id="UP001194746">
    <property type="component" value="Unassembled WGS sequence"/>
</dbReference>
<accession>A0AAD4CW40</accession>
<reference evidence="2" key="1">
    <citation type="journal article" date="2019" name="Beilstein J. Org. Chem.">
        <title>Nanangenines: drimane sesquiterpenoids as the dominant metabolite cohort of a novel Australian fungus, Aspergillus nanangensis.</title>
        <authorList>
            <person name="Lacey H.J."/>
            <person name="Gilchrist C.L.M."/>
            <person name="Crombie A."/>
            <person name="Kalaitzis J.A."/>
            <person name="Vuong D."/>
            <person name="Rutledge P.J."/>
            <person name="Turner P."/>
            <person name="Pitt J.I."/>
            <person name="Lacey E."/>
            <person name="Chooi Y.H."/>
            <person name="Piggott A.M."/>
        </authorList>
    </citation>
    <scope>NUCLEOTIDE SEQUENCE</scope>
    <source>
        <strain evidence="2">MST-FP2251</strain>
    </source>
</reference>
<proteinExistence type="predicted"/>
<gene>
    <name evidence="2" type="ORF">FE257_010854</name>
</gene>
<dbReference type="AlphaFoldDB" id="A0AAD4CW40"/>
<evidence type="ECO:0000259" key="1">
    <source>
        <dbReference type="PROSITE" id="PS50097"/>
    </source>
</evidence>